<organism evidence="1 2">
    <name type="scientific">Blautia hydrogenotrophica (strain DSM 10507 / JCM 14656 / S5a33)</name>
    <name type="common">Ruminococcus hydrogenotrophicus</name>
    <dbReference type="NCBI Taxonomy" id="476272"/>
    <lineage>
        <taxon>Bacteria</taxon>
        <taxon>Bacillati</taxon>
        <taxon>Bacillota</taxon>
        <taxon>Clostridia</taxon>
        <taxon>Lachnospirales</taxon>
        <taxon>Lachnospiraceae</taxon>
        <taxon>Blautia</taxon>
    </lineage>
</organism>
<keyword evidence="2" id="KW-1185">Reference proteome</keyword>
<protein>
    <submittedName>
        <fullName evidence="1">Uncharacterized protein</fullName>
    </submittedName>
</protein>
<proteinExistence type="predicted"/>
<dbReference type="EMBL" id="ACBZ01000161">
    <property type="protein sequence ID" value="EEG48144.1"/>
    <property type="molecule type" value="Genomic_DNA"/>
</dbReference>
<evidence type="ECO:0000313" key="2">
    <source>
        <dbReference type="Proteomes" id="UP000003100"/>
    </source>
</evidence>
<dbReference type="Proteomes" id="UP000003100">
    <property type="component" value="Unassembled WGS sequence"/>
</dbReference>
<accession>C0CQ01</accession>
<sequence>MRWRVKRDALSKIEEMGELKRACSFCSARKDLSRPPFCHTAERNF</sequence>
<comment type="caution">
    <text evidence="1">The sequence shown here is derived from an EMBL/GenBank/DDBJ whole genome shotgun (WGS) entry which is preliminary data.</text>
</comment>
<dbReference type="HOGENOM" id="CLU_3196710_0_0_9"/>
<reference evidence="1 2" key="2">
    <citation type="submission" date="2009-02" db="EMBL/GenBank/DDBJ databases">
        <title>Draft genome sequence of Blautia hydrogenotrophica DSM 10507 (Ruminococcus hydrogenotrophicus DSM 10507).</title>
        <authorList>
            <person name="Sudarsanam P."/>
            <person name="Ley R."/>
            <person name="Guruge J."/>
            <person name="Turnbaugh P.J."/>
            <person name="Mahowald M."/>
            <person name="Liep D."/>
            <person name="Gordon J."/>
        </authorList>
    </citation>
    <scope>NUCLEOTIDE SEQUENCE [LARGE SCALE GENOMIC DNA]</scope>
    <source>
        <strain evidence="2">DSM 10507 / JCM 14656 / S5a33</strain>
    </source>
</reference>
<evidence type="ECO:0000313" key="1">
    <source>
        <dbReference type="EMBL" id="EEG48144.1"/>
    </source>
</evidence>
<gene>
    <name evidence="1" type="ORF">RUMHYD_02953</name>
</gene>
<dbReference type="AlphaFoldDB" id="C0CQ01"/>
<reference evidence="1 2" key="1">
    <citation type="submission" date="2009-01" db="EMBL/GenBank/DDBJ databases">
        <authorList>
            <person name="Fulton L."/>
            <person name="Clifton S."/>
            <person name="Fulton B."/>
            <person name="Xu J."/>
            <person name="Minx P."/>
            <person name="Pepin K.H."/>
            <person name="Johnson M."/>
            <person name="Bhonagiri V."/>
            <person name="Nash W.E."/>
            <person name="Mardis E.R."/>
            <person name="Wilson R.K."/>
        </authorList>
    </citation>
    <scope>NUCLEOTIDE SEQUENCE [LARGE SCALE GENOMIC DNA]</scope>
    <source>
        <strain evidence="2">DSM 10507 / JCM 14656 / S5a33</strain>
    </source>
</reference>
<name>C0CQ01_BLAHS</name>